<sequence>MYRKRIDSLNSRSIVFAGFMLKYNIVLFFFLVPTVLLPCDPFPAKSLTPIDHSAKDKSFNEFKTRFQKILKSKDRKALEEVIDKDIHFSFGGEAGKKDFLKSFQLTEKPSSSNFWELMEEVIKLGFRQNKEGQMVAPYFFETFPGDYDPFTHYLVIGKNVNVREEASKESKSITQLSYQIVRAEADDLDGRRLEKESNCNWKKICTPQGKPGYVCDRFLRSPLDYRAFFEKKKNNWVLTIFIVGD</sequence>
<keyword evidence="3" id="KW-1185">Reference proteome</keyword>
<evidence type="ECO:0008006" key="4">
    <source>
        <dbReference type="Google" id="ProtNLM"/>
    </source>
</evidence>
<dbReference type="AlphaFoldDB" id="R8ZYN2"/>
<protein>
    <recommendedName>
        <fullName evidence="4">SH3 domain protein</fullName>
    </recommendedName>
</protein>
<dbReference type="EMBL" id="AOGZ02000016">
    <property type="protein sequence ID" value="EOQ94962.1"/>
    <property type="molecule type" value="Genomic_DNA"/>
</dbReference>
<evidence type="ECO:0000313" key="2">
    <source>
        <dbReference type="EMBL" id="EOQ94962.1"/>
    </source>
</evidence>
<comment type="caution">
    <text evidence="2">The sequence shown here is derived from an EMBL/GenBank/DDBJ whole genome shotgun (WGS) entry which is preliminary data.</text>
</comment>
<keyword evidence="1" id="KW-1133">Transmembrane helix</keyword>
<keyword evidence="1" id="KW-0472">Membrane</keyword>
<dbReference type="Gene3D" id="2.30.30.40">
    <property type="entry name" value="SH3 Domains"/>
    <property type="match status" value="1"/>
</dbReference>
<reference evidence="2" key="1">
    <citation type="submission" date="2013-04" db="EMBL/GenBank/DDBJ databases">
        <authorList>
            <person name="Harkins D.M."/>
            <person name="Durkin A.S."/>
            <person name="Brinkac L.M."/>
            <person name="Haft D.H."/>
            <person name="Selengut J.D."/>
            <person name="Sanka R."/>
            <person name="DePew J."/>
            <person name="Purushe J."/>
            <person name="Galloway R.L."/>
            <person name="Vinetz J.M."/>
            <person name="Sutton G.G."/>
            <person name="Nierman W.C."/>
            <person name="Fouts D.E."/>
        </authorList>
    </citation>
    <scope>NUCLEOTIDE SEQUENCE [LARGE SCALE GENOMIC DNA]</scope>
    <source>
        <strain evidence="2">CDC</strain>
    </source>
</reference>
<dbReference type="STRING" id="1218599.LEP1GSC195_0663"/>
<organism evidence="2 3">
    <name type="scientific">Leptospira wolbachii serovar Codice str. CDC</name>
    <dbReference type="NCBI Taxonomy" id="1218599"/>
    <lineage>
        <taxon>Bacteria</taxon>
        <taxon>Pseudomonadati</taxon>
        <taxon>Spirochaetota</taxon>
        <taxon>Spirochaetia</taxon>
        <taxon>Leptospirales</taxon>
        <taxon>Leptospiraceae</taxon>
        <taxon>Leptospira</taxon>
    </lineage>
</organism>
<keyword evidence="1" id="KW-0812">Transmembrane</keyword>
<proteinExistence type="predicted"/>
<evidence type="ECO:0000256" key="1">
    <source>
        <dbReference type="SAM" id="Phobius"/>
    </source>
</evidence>
<dbReference type="Proteomes" id="UP000013984">
    <property type="component" value="Unassembled WGS sequence"/>
</dbReference>
<feature type="transmembrane region" description="Helical" evidence="1">
    <location>
        <begin position="12"/>
        <end position="36"/>
    </location>
</feature>
<gene>
    <name evidence="2" type="ORF">LEP1GSC195_0663</name>
</gene>
<accession>R8ZYN2</accession>
<name>R8ZYN2_9LEPT</name>
<evidence type="ECO:0000313" key="3">
    <source>
        <dbReference type="Proteomes" id="UP000013984"/>
    </source>
</evidence>